<protein>
    <recommendedName>
        <fullName evidence="4">TATA-box binding protein</fullName>
    </recommendedName>
</protein>
<feature type="chain" id="PRO_5039139934" description="TATA-box binding protein" evidence="1">
    <location>
        <begin position="20"/>
        <end position="249"/>
    </location>
</feature>
<evidence type="ECO:0000313" key="2">
    <source>
        <dbReference type="EMBL" id="EIT83869.1"/>
    </source>
</evidence>
<reference evidence="2 3" key="1">
    <citation type="journal article" date="2012" name="J. Bacteriol.">
        <title>Genome of Bacillus macauensis ZFHKF-1, a Long-Chain-Forming Bacterium.</title>
        <authorList>
            <person name="Cai L."/>
            <person name="Zhang T."/>
        </authorList>
    </citation>
    <scope>NUCLEOTIDE SEQUENCE [LARGE SCALE GENOMIC DNA]</scope>
    <source>
        <strain evidence="2 3">ZFHKF-1</strain>
    </source>
</reference>
<evidence type="ECO:0008006" key="4">
    <source>
        <dbReference type="Google" id="ProtNLM"/>
    </source>
</evidence>
<dbReference type="Pfam" id="PF08680">
    <property type="entry name" value="DUF1779"/>
    <property type="match status" value="1"/>
</dbReference>
<dbReference type="InterPro" id="IPR036209">
    <property type="entry name" value="YwmB-like_sf"/>
</dbReference>
<dbReference type="SUPFAM" id="SSF143842">
    <property type="entry name" value="YwmB-like"/>
    <property type="match status" value="1"/>
</dbReference>
<dbReference type="EMBL" id="AKKV01000042">
    <property type="protein sequence ID" value="EIT83869.1"/>
    <property type="molecule type" value="Genomic_DNA"/>
</dbReference>
<gene>
    <name evidence="2" type="ORF">A374_17579</name>
</gene>
<organism evidence="2 3">
    <name type="scientific">Fictibacillus macauensis ZFHKF-1</name>
    <dbReference type="NCBI Taxonomy" id="1196324"/>
    <lineage>
        <taxon>Bacteria</taxon>
        <taxon>Bacillati</taxon>
        <taxon>Bacillota</taxon>
        <taxon>Bacilli</taxon>
        <taxon>Bacillales</taxon>
        <taxon>Fictibacillaceae</taxon>
        <taxon>Fictibacillus</taxon>
    </lineage>
</organism>
<dbReference type="InterPro" id="IPR014794">
    <property type="entry name" value="DUF1779"/>
</dbReference>
<dbReference type="eggNOG" id="ENOG5032T4Q">
    <property type="taxonomic scope" value="Bacteria"/>
</dbReference>
<accession>I8AEU8</accession>
<dbReference type="RefSeq" id="WP_007203585.1">
    <property type="nucleotide sequence ID" value="NZ_AKKV01000042.1"/>
</dbReference>
<evidence type="ECO:0000313" key="3">
    <source>
        <dbReference type="Proteomes" id="UP000004080"/>
    </source>
</evidence>
<dbReference type="Proteomes" id="UP000004080">
    <property type="component" value="Unassembled WGS sequence"/>
</dbReference>
<sequence>MKKWLCIFFLLLGSVHVLPKADAIGSNVSEVHRLLEMKRALDQSKLAISKWSVYTKGTAGFVQGKKGYVEVVSNLKRRAAGFSWSAINEKEHNKVVGVRKSNEGRLVERLTLVSYPQKDKLVAYLVYKVEGKGWNGNEFARFQSNFQNKVNTYFTGKSTTFSCISGVHNGTMDVGLYNSALKLMTTFSAVPVEELKEETFVSISAYNKEWNDQLITAHQAMNLQIAIRSEGIGGKTVVTIGTPIITSEY</sequence>
<dbReference type="AlphaFoldDB" id="I8AEU8"/>
<name>I8AEU8_9BACL</name>
<dbReference type="Gene3D" id="3.30.360.40">
    <property type="entry name" value="YwmB-like"/>
    <property type="match status" value="1"/>
</dbReference>
<dbReference type="Gene3D" id="3.30.2030.10">
    <property type="entry name" value="YwmB-like"/>
    <property type="match status" value="1"/>
</dbReference>
<proteinExistence type="predicted"/>
<feature type="signal peptide" evidence="1">
    <location>
        <begin position="1"/>
        <end position="19"/>
    </location>
</feature>
<comment type="caution">
    <text evidence="2">The sequence shown here is derived from an EMBL/GenBank/DDBJ whole genome shotgun (WGS) entry which is preliminary data.</text>
</comment>
<dbReference type="STRING" id="1196324.A374_17579"/>
<keyword evidence="1" id="KW-0732">Signal</keyword>
<dbReference type="PATRIC" id="fig|1196324.3.peg.3587"/>
<evidence type="ECO:0000256" key="1">
    <source>
        <dbReference type="SAM" id="SignalP"/>
    </source>
</evidence>
<keyword evidence="3" id="KW-1185">Reference proteome</keyword>